<sequence length="35" mass="3921">MIEQAIDRFGAVKSTKGNKKTLFKAPLELMELLAK</sequence>
<organism evidence="1 2">
    <name type="scientific">Streptococcus thermophilus</name>
    <dbReference type="NCBI Taxonomy" id="1308"/>
    <lineage>
        <taxon>Bacteria</taxon>
        <taxon>Bacillati</taxon>
        <taxon>Bacillota</taxon>
        <taxon>Bacilli</taxon>
        <taxon>Lactobacillales</taxon>
        <taxon>Streptococcaceae</taxon>
        <taxon>Streptococcus</taxon>
    </lineage>
</organism>
<accession>A0A8D6U1R6</accession>
<gene>
    <name evidence="1" type="ORF">STHERMO_0132</name>
</gene>
<evidence type="ECO:0000313" key="2">
    <source>
        <dbReference type="Proteomes" id="UP000509833"/>
    </source>
</evidence>
<evidence type="ECO:0000313" key="1">
    <source>
        <dbReference type="EMBL" id="CAD0135791.1"/>
    </source>
</evidence>
<dbReference type="Proteomes" id="UP000509833">
    <property type="component" value="Chromosome"/>
</dbReference>
<dbReference type="AlphaFoldDB" id="A0A8D6U1R6"/>
<name>A0A8D6U1R6_STRTR</name>
<dbReference type="EMBL" id="LR822017">
    <property type="protein sequence ID" value="CAD0135791.1"/>
    <property type="molecule type" value="Genomic_DNA"/>
</dbReference>
<proteinExistence type="predicted"/>
<protein>
    <submittedName>
        <fullName evidence="1">Uncharacterized protein</fullName>
    </submittedName>
</protein>
<reference evidence="1 2" key="1">
    <citation type="submission" date="2020-06" db="EMBL/GenBank/DDBJ databases">
        <authorList>
            <person name="Chuat V."/>
        </authorList>
    </citation>
    <scope>NUCLEOTIDE SEQUENCE [LARGE SCALE GENOMIC DNA]</scope>
    <source>
        <strain evidence="1">STH_CIRM_336</strain>
    </source>
</reference>